<keyword evidence="2" id="KW-1185">Reference proteome</keyword>
<dbReference type="RefSeq" id="WP_016184381.1">
    <property type="nucleotide sequence ID" value="NZ_JXKI01000040.1"/>
</dbReference>
<reference evidence="1 2" key="1">
    <citation type="submission" date="2013-03" db="EMBL/GenBank/DDBJ databases">
        <title>The Genome Sequence of Enterococcus columbae ATCC_51263 (PacBio/Illumina hybrid assembly).</title>
        <authorList>
            <consortium name="The Broad Institute Genomics Platform"/>
            <consortium name="The Broad Institute Genome Sequencing Center for Infectious Disease"/>
            <person name="Earl A."/>
            <person name="Russ C."/>
            <person name="Gilmore M."/>
            <person name="Surin D."/>
            <person name="Walker B."/>
            <person name="Young S."/>
            <person name="Zeng Q."/>
            <person name="Gargeya S."/>
            <person name="Fitzgerald M."/>
            <person name="Haas B."/>
            <person name="Abouelleil A."/>
            <person name="Allen A.W."/>
            <person name="Alvarado L."/>
            <person name="Arachchi H.M."/>
            <person name="Berlin A.M."/>
            <person name="Chapman S.B."/>
            <person name="Gainer-Dewar J."/>
            <person name="Goldberg J."/>
            <person name="Griggs A."/>
            <person name="Gujja S."/>
            <person name="Hansen M."/>
            <person name="Howarth C."/>
            <person name="Imamovic A."/>
            <person name="Ireland A."/>
            <person name="Larimer J."/>
            <person name="McCowan C."/>
            <person name="Murphy C."/>
            <person name="Pearson M."/>
            <person name="Poon T.W."/>
            <person name="Priest M."/>
            <person name="Roberts A."/>
            <person name="Saif S."/>
            <person name="Shea T."/>
            <person name="Sisk P."/>
            <person name="Sykes S."/>
            <person name="Wortman J."/>
            <person name="Nusbaum C."/>
            <person name="Birren B."/>
        </authorList>
    </citation>
    <scope>NUCLEOTIDE SEQUENCE [LARGE SCALE GENOMIC DNA]</scope>
    <source>
        <strain evidence="1 2">ATCC 51263</strain>
    </source>
</reference>
<dbReference type="PATRIC" id="fig|1121865.3.peg.2233"/>
<gene>
    <name evidence="1" type="ORF">I568_01510</name>
</gene>
<name>S1NS36_9ENTE</name>
<evidence type="ECO:0000313" key="1">
    <source>
        <dbReference type="EMBL" id="EOW83709.1"/>
    </source>
</evidence>
<sequence>MNELWQEVLTNWQNQSQTIQGKIYRLQALSATEFELSKSVLGPCGEKNYHPRIIVTLKDGQPIAESLLDLEVTPILRYDRTHHAETLDQAFQQLLLEFQAVVHD</sequence>
<comment type="caution">
    <text evidence="1">The sequence shown here is derived from an EMBL/GenBank/DDBJ whole genome shotgun (WGS) entry which is preliminary data.</text>
</comment>
<dbReference type="OrthoDB" id="2223244at2"/>
<accession>S1NS36</accession>
<evidence type="ECO:0000313" key="2">
    <source>
        <dbReference type="Proteomes" id="UP000014113"/>
    </source>
</evidence>
<dbReference type="AlphaFoldDB" id="S1NS36"/>
<proteinExistence type="predicted"/>
<protein>
    <submittedName>
        <fullName evidence="1">Uncharacterized protein</fullName>
    </submittedName>
</protein>
<organism evidence="1 2">
    <name type="scientific">Enterococcus columbae DSM 7374 = ATCC 51263</name>
    <dbReference type="NCBI Taxonomy" id="1121865"/>
    <lineage>
        <taxon>Bacteria</taxon>
        <taxon>Bacillati</taxon>
        <taxon>Bacillota</taxon>
        <taxon>Bacilli</taxon>
        <taxon>Lactobacillales</taxon>
        <taxon>Enterococcaceae</taxon>
        <taxon>Enterococcus</taxon>
    </lineage>
</organism>
<dbReference type="EMBL" id="ASWJ01000007">
    <property type="protein sequence ID" value="EOW83709.1"/>
    <property type="molecule type" value="Genomic_DNA"/>
</dbReference>
<dbReference type="Proteomes" id="UP000014113">
    <property type="component" value="Unassembled WGS sequence"/>
</dbReference>